<dbReference type="NCBIfam" id="TIGR01128">
    <property type="entry name" value="holA"/>
    <property type="match status" value="1"/>
</dbReference>
<name>A0A318KHE4_9FIRM</name>
<dbReference type="InterPro" id="IPR008921">
    <property type="entry name" value="DNA_pol3_clamp-load_cplx_C"/>
</dbReference>
<dbReference type="InterPro" id="IPR048466">
    <property type="entry name" value="DNA_pol3_delta-like_C"/>
</dbReference>
<evidence type="ECO:0000256" key="8">
    <source>
        <dbReference type="ARBA" id="ARBA00049244"/>
    </source>
</evidence>
<reference evidence="11 12" key="1">
    <citation type="submission" date="2018-05" db="EMBL/GenBank/DDBJ databases">
        <title>Genomic Encyclopedia of Type Strains, Phase IV (KMG-IV): sequencing the most valuable type-strain genomes for metagenomic binning, comparative biology and taxonomic classification.</title>
        <authorList>
            <person name="Goeker M."/>
        </authorList>
    </citation>
    <scope>NUCLEOTIDE SEQUENCE [LARGE SCALE GENOMIC DNA]</scope>
    <source>
        <strain evidence="11 12">JC118</strain>
    </source>
</reference>
<dbReference type="RefSeq" id="WP_022937649.1">
    <property type="nucleotide sequence ID" value="NZ_CABKRQ010000003.1"/>
</dbReference>
<comment type="catalytic activity">
    <reaction evidence="8">
        <text>DNA(n) + a 2'-deoxyribonucleoside 5'-triphosphate = DNA(n+1) + diphosphate</text>
        <dbReference type="Rhea" id="RHEA:22508"/>
        <dbReference type="Rhea" id="RHEA-COMP:17339"/>
        <dbReference type="Rhea" id="RHEA-COMP:17340"/>
        <dbReference type="ChEBI" id="CHEBI:33019"/>
        <dbReference type="ChEBI" id="CHEBI:61560"/>
        <dbReference type="ChEBI" id="CHEBI:173112"/>
        <dbReference type="EC" id="2.7.7.7"/>
    </reaction>
</comment>
<dbReference type="Pfam" id="PF06144">
    <property type="entry name" value="DNA_pol3_delta"/>
    <property type="match status" value="1"/>
</dbReference>
<dbReference type="Gene3D" id="1.20.272.10">
    <property type="match status" value="1"/>
</dbReference>
<evidence type="ECO:0000256" key="1">
    <source>
        <dbReference type="ARBA" id="ARBA00012417"/>
    </source>
</evidence>
<sequence>MNYLIYGEDRGRIQKEIQKIVKDNMSNDVKPDTITYNMATTSLEEILADAQTIPFFTEHKIIVAQNCSFLSAANEGSQNTESLEAYLEHPMLTTTLILSGNFEKVDKRKKIVKTIQKTCRVISCSTLDEQGKRAQVIQTLKASQLKLSDEELNHLVSLLPCDSAIIENELAKLIAYPDTLNMRVIDLLITRQIEDDVFALADAIMKGREKQVFKIWNDLNALNKEPIFMISVLASQFRFYYQVKTLLVSGLNENDITQELKAHPYRVKLSVKAVGAVSCDQLLKVLAMLADTDQKIKSGLLDKQLGFELFLIHCKGVFA</sequence>
<dbReference type="Gene3D" id="3.40.50.300">
    <property type="entry name" value="P-loop containing nucleotide triphosphate hydrolases"/>
    <property type="match status" value="1"/>
</dbReference>
<evidence type="ECO:0000256" key="4">
    <source>
        <dbReference type="ARBA" id="ARBA00022695"/>
    </source>
</evidence>
<evidence type="ECO:0000313" key="12">
    <source>
        <dbReference type="Proteomes" id="UP000247612"/>
    </source>
</evidence>
<protein>
    <recommendedName>
        <fullName evidence="2">DNA polymerase III subunit delta</fullName>
        <ecNumber evidence="1">2.7.7.7</ecNumber>
    </recommendedName>
</protein>
<keyword evidence="5" id="KW-0235">DNA replication</keyword>
<evidence type="ECO:0000256" key="5">
    <source>
        <dbReference type="ARBA" id="ARBA00022705"/>
    </source>
</evidence>
<dbReference type="SUPFAM" id="SSF48019">
    <property type="entry name" value="post-AAA+ oligomerization domain-like"/>
    <property type="match status" value="1"/>
</dbReference>
<evidence type="ECO:0000256" key="7">
    <source>
        <dbReference type="ARBA" id="ARBA00034754"/>
    </source>
</evidence>
<dbReference type="EC" id="2.7.7.7" evidence="1"/>
<dbReference type="Proteomes" id="UP000247612">
    <property type="component" value="Unassembled WGS sequence"/>
</dbReference>
<comment type="similarity">
    <text evidence="7">Belongs to the DNA polymerase HolA subunit family.</text>
</comment>
<keyword evidence="6" id="KW-0239">DNA-directed DNA polymerase</keyword>
<dbReference type="AlphaFoldDB" id="A0A318KHE4"/>
<dbReference type="PANTHER" id="PTHR34388:SF1">
    <property type="entry name" value="DNA POLYMERASE III SUBUNIT DELTA"/>
    <property type="match status" value="1"/>
</dbReference>
<evidence type="ECO:0000259" key="9">
    <source>
        <dbReference type="Pfam" id="PF06144"/>
    </source>
</evidence>
<dbReference type="EMBL" id="QJKH01000010">
    <property type="protein sequence ID" value="PXX77514.1"/>
    <property type="molecule type" value="Genomic_DNA"/>
</dbReference>
<evidence type="ECO:0000256" key="2">
    <source>
        <dbReference type="ARBA" id="ARBA00017703"/>
    </source>
</evidence>
<evidence type="ECO:0000256" key="3">
    <source>
        <dbReference type="ARBA" id="ARBA00022679"/>
    </source>
</evidence>
<keyword evidence="12" id="KW-1185">Reference proteome</keyword>
<feature type="domain" description="DNA polymerase III delta N-terminal" evidence="9">
    <location>
        <begin position="3"/>
        <end position="124"/>
    </location>
</feature>
<dbReference type="InterPro" id="IPR027417">
    <property type="entry name" value="P-loop_NTPase"/>
</dbReference>
<dbReference type="PANTHER" id="PTHR34388">
    <property type="entry name" value="DNA POLYMERASE III SUBUNIT DELTA"/>
    <property type="match status" value="1"/>
</dbReference>
<dbReference type="GO" id="GO:0003677">
    <property type="term" value="F:DNA binding"/>
    <property type="evidence" value="ECO:0007669"/>
    <property type="project" value="InterPro"/>
</dbReference>
<keyword evidence="4" id="KW-0548">Nucleotidyltransferase</keyword>
<feature type="domain" description="DNA polymerase III delta subunit-like C-terminal" evidence="10">
    <location>
        <begin position="194"/>
        <end position="313"/>
    </location>
</feature>
<dbReference type="OrthoDB" id="9775929at2"/>
<dbReference type="GO" id="GO:0003887">
    <property type="term" value="F:DNA-directed DNA polymerase activity"/>
    <property type="evidence" value="ECO:0007669"/>
    <property type="project" value="UniProtKB-KW"/>
</dbReference>
<dbReference type="GO" id="GO:0006261">
    <property type="term" value="P:DNA-templated DNA replication"/>
    <property type="evidence" value="ECO:0007669"/>
    <property type="project" value="TreeGrafter"/>
</dbReference>
<dbReference type="SUPFAM" id="SSF52540">
    <property type="entry name" value="P-loop containing nucleoside triphosphate hydrolases"/>
    <property type="match status" value="1"/>
</dbReference>
<dbReference type="InterPro" id="IPR005790">
    <property type="entry name" value="DNA_polIII_delta"/>
</dbReference>
<dbReference type="Pfam" id="PF21694">
    <property type="entry name" value="DNA_pol3_delta_C"/>
    <property type="match status" value="1"/>
</dbReference>
<evidence type="ECO:0000259" key="10">
    <source>
        <dbReference type="Pfam" id="PF21694"/>
    </source>
</evidence>
<dbReference type="InterPro" id="IPR010372">
    <property type="entry name" value="DNA_pol3_delta_N"/>
</dbReference>
<proteinExistence type="inferred from homology"/>
<comment type="caution">
    <text evidence="11">The sequence shown here is derived from an EMBL/GenBank/DDBJ whole genome shotgun (WGS) entry which is preliminary data.</text>
</comment>
<dbReference type="GO" id="GO:0009360">
    <property type="term" value="C:DNA polymerase III complex"/>
    <property type="evidence" value="ECO:0007669"/>
    <property type="project" value="InterPro"/>
</dbReference>
<gene>
    <name evidence="11" type="ORF">DES51_11063</name>
</gene>
<keyword evidence="3" id="KW-0808">Transferase</keyword>
<organism evidence="11 12">
    <name type="scientific">Dielma fastidiosa</name>
    <dbReference type="NCBI Taxonomy" id="1034346"/>
    <lineage>
        <taxon>Bacteria</taxon>
        <taxon>Bacillati</taxon>
        <taxon>Bacillota</taxon>
        <taxon>Erysipelotrichia</taxon>
        <taxon>Erysipelotrichales</taxon>
        <taxon>Erysipelotrichaceae</taxon>
        <taxon>Dielma</taxon>
    </lineage>
</organism>
<dbReference type="STRING" id="1034346.GCA_000313565_01342"/>
<evidence type="ECO:0000256" key="6">
    <source>
        <dbReference type="ARBA" id="ARBA00022932"/>
    </source>
</evidence>
<evidence type="ECO:0000313" key="11">
    <source>
        <dbReference type="EMBL" id="PXX77514.1"/>
    </source>
</evidence>
<accession>A0A318KHE4</accession>